<protein>
    <submittedName>
        <fullName evidence="1">Uncharacterized protein</fullName>
    </submittedName>
</protein>
<accession>A0ABS0J0F6</accession>
<comment type="caution">
    <text evidence="1">The sequence shown here is derived from an EMBL/GenBank/DDBJ whole genome shotgun (WGS) entry which is preliminary data.</text>
</comment>
<evidence type="ECO:0000313" key="1">
    <source>
        <dbReference type="EMBL" id="MBG3875906.1"/>
    </source>
</evidence>
<name>A0ABS0J0F6_9BACT</name>
<sequence>MLMPQNEAKFRYCPFLKTSDDKMRFCVGAQCMMWRFKHPQRSGEGDEGYCGLAGKPAGAM</sequence>
<reference evidence="1 2" key="1">
    <citation type="submission" date="2019-08" db="EMBL/GenBank/DDBJ databases">
        <authorList>
            <person name="Luo N."/>
        </authorList>
    </citation>
    <scope>NUCLEOTIDE SEQUENCE [LARGE SCALE GENOMIC DNA]</scope>
    <source>
        <strain evidence="1 2">NCIMB 9442</strain>
    </source>
</reference>
<proteinExistence type="predicted"/>
<organism evidence="1 2">
    <name type="scientific">Nitratidesulfovibrio oxamicus</name>
    <dbReference type="NCBI Taxonomy" id="32016"/>
    <lineage>
        <taxon>Bacteria</taxon>
        <taxon>Pseudomonadati</taxon>
        <taxon>Thermodesulfobacteriota</taxon>
        <taxon>Desulfovibrionia</taxon>
        <taxon>Desulfovibrionales</taxon>
        <taxon>Desulfovibrionaceae</taxon>
        <taxon>Nitratidesulfovibrio</taxon>
    </lineage>
</organism>
<dbReference type="Proteomes" id="UP001194469">
    <property type="component" value="Unassembled WGS sequence"/>
</dbReference>
<dbReference type="EMBL" id="VRYY01000049">
    <property type="protein sequence ID" value="MBG3875906.1"/>
    <property type="molecule type" value="Genomic_DNA"/>
</dbReference>
<gene>
    <name evidence="1" type="ORF">FVW20_02400</name>
</gene>
<keyword evidence="2" id="KW-1185">Reference proteome</keyword>
<evidence type="ECO:0000313" key="2">
    <source>
        <dbReference type="Proteomes" id="UP001194469"/>
    </source>
</evidence>
<dbReference type="RefSeq" id="WP_196608140.1">
    <property type="nucleotide sequence ID" value="NZ_VRYY01000049.1"/>
</dbReference>